<evidence type="ECO:0000256" key="1">
    <source>
        <dbReference type="ARBA" id="ARBA00011079"/>
    </source>
</evidence>
<comment type="similarity">
    <text evidence="1">Belongs to the peptidase S28 family.</text>
</comment>
<dbReference type="PANTHER" id="PTHR11010">
    <property type="entry name" value="PROTEASE S28 PRO-X CARBOXYPEPTIDASE-RELATED"/>
    <property type="match status" value="1"/>
</dbReference>
<accession>A0A812S7Y5</accession>
<protein>
    <submittedName>
        <fullName evidence="7">PRCP protein</fullName>
    </submittedName>
</protein>
<evidence type="ECO:0000256" key="2">
    <source>
        <dbReference type="ARBA" id="ARBA00022670"/>
    </source>
</evidence>
<evidence type="ECO:0000256" key="6">
    <source>
        <dbReference type="SAM" id="SignalP"/>
    </source>
</evidence>
<dbReference type="SUPFAM" id="SSF53474">
    <property type="entry name" value="alpha/beta-Hydrolases"/>
    <property type="match status" value="2"/>
</dbReference>
<dbReference type="GO" id="GO:0006508">
    <property type="term" value="P:proteolysis"/>
    <property type="evidence" value="ECO:0007669"/>
    <property type="project" value="UniProtKB-KW"/>
</dbReference>
<dbReference type="Pfam" id="PF05577">
    <property type="entry name" value="Peptidase_S28"/>
    <property type="match status" value="2"/>
</dbReference>
<feature type="signal peptide" evidence="6">
    <location>
        <begin position="1"/>
        <end position="17"/>
    </location>
</feature>
<comment type="caution">
    <text evidence="7">The sequence shown here is derived from an EMBL/GenBank/DDBJ whole genome shotgun (WGS) entry which is preliminary data.</text>
</comment>
<organism evidence="7 8">
    <name type="scientific">Symbiodinium natans</name>
    <dbReference type="NCBI Taxonomy" id="878477"/>
    <lineage>
        <taxon>Eukaryota</taxon>
        <taxon>Sar</taxon>
        <taxon>Alveolata</taxon>
        <taxon>Dinophyceae</taxon>
        <taxon>Suessiales</taxon>
        <taxon>Symbiodiniaceae</taxon>
        <taxon>Symbiodinium</taxon>
    </lineage>
</organism>
<dbReference type="EMBL" id="CAJNDS010002418">
    <property type="protein sequence ID" value="CAE7466944.1"/>
    <property type="molecule type" value="Genomic_DNA"/>
</dbReference>
<dbReference type="Proteomes" id="UP000604046">
    <property type="component" value="Unassembled WGS sequence"/>
</dbReference>
<dbReference type="InterPro" id="IPR029058">
    <property type="entry name" value="AB_hydrolase_fold"/>
</dbReference>
<evidence type="ECO:0000313" key="7">
    <source>
        <dbReference type="EMBL" id="CAE7466944.1"/>
    </source>
</evidence>
<keyword evidence="2" id="KW-0645">Protease</keyword>
<keyword evidence="5" id="KW-0325">Glycoprotein</keyword>
<keyword evidence="4" id="KW-0378">Hydrolase</keyword>
<keyword evidence="8" id="KW-1185">Reference proteome</keyword>
<dbReference type="GO" id="GO:0008239">
    <property type="term" value="F:dipeptidyl-peptidase activity"/>
    <property type="evidence" value="ECO:0007669"/>
    <property type="project" value="TreeGrafter"/>
</dbReference>
<dbReference type="GO" id="GO:0070008">
    <property type="term" value="F:serine-type exopeptidase activity"/>
    <property type="evidence" value="ECO:0007669"/>
    <property type="project" value="InterPro"/>
</dbReference>
<name>A0A812S7Y5_9DINO</name>
<evidence type="ECO:0000313" key="8">
    <source>
        <dbReference type="Proteomes" id="UP000604046"/>
    </source>
</evidence>
<dbReference type="Gene3D" id="3.40.50.1820">
    <property type="entry name" value="alpha/beta hydrolase"/>
    <property type="match status" value="2"/>
</dbReference>
<gene>
    <name evidence="7" type="primary">PRCP</name>
    <name evidence="7" type="ORF">SNAT2548_LOCUS26098</name>
</gene>
<dbReference type="PANTHER" id="PTHR11010:SF38">
    <property type="entry name" value="LYSOSOMAL PRO-X CARBOXYPEPTIDASE"/>
    <property type="match status" value="1"/>
</dbReference>
<dbReference type="AlphaFoldDB" id="A0A812S7Y5"/>
<dbReference type="InterPro" id="IPR008758">
    <property type="entry name" value="Peptidase_S28"/>
</dbReference>
<evidence type="ECO:0000256" key="3">
    <source>
        <dbReference type="ARBA" id="ARBA00022729"/>
    </source>
</evidence>
<evidence type="ECO:0000256" key="4">
    <source>
        <dbReference type="ARBA" id="ARBA00022801"/>
    </source>
</evidence>
<proteinExistence type="inferred from homology"/>
<sequence length="669" mass="73434">MWLLISLIAPLVWPATCVHTAALHLHHPRSSGVWRQERHGNHGKPSTLNCTWYAVRQRVDHFGTLEALFPQWYCVYDKWWKPALQSGFNASTTSPGPIFFYTGNESPVGEYVNNTGLMWELGERMGALLVFAEHRCEPDSNFFQWMECPRCVSYCTTAQALQDYADIMALLRKRHSQRAPVVVFGGSYGGMLAGWMRMKYPEVVDGAIAASAPIWQLSTTVTRQTVDWPAVAISRGVSSAGGSSDQCLANLQVAWALLRGLESSVALRLLSRHLNTCTQLQEIESLISWATASFFLLAEGNYPYPSSYITYAVGSGSPLPAWPMKVACKGLSRDFGIDVSGSRKEVNYTARMGALQVTVDWASWWSNGDELTEEQLMASGILDLATAVTEAAGVWYNASGDQRCWNLTNAQSNIARSNMARKEHQLTDSLPHADRGSIISRGPRDTCSACPPCSTCPACPVSRCAGSEPPCNFTGQVPKTFAWDSVVCNDDLSQVSAQGLGRDLYWPPSVADRNFSIASIVGPHKLVPATCTDRFNSMGLRGAPTTTDPWSGWMTAYYGGRNISQHRNIVWSNGALDPWSGMGVYPEGGGPDGPFIQNISEDGSQIALVLNLGAHHLDLMFSDSRDPPCAPAARKVESQMIRQWCQEAYSRQDPASLHPVRKGQEALFA</sequence>
<keyword evidence="3 6" id="KW-0732">Signal</keyword>
<dbReference type="OrthoDB" id="2130629at2759"/>
<reference evidence="7" key="1">
    <citation type="submission" date="2021-02" db="EMBL/GenBank/DDBJ databases">
        <authorList>
            <person name="Dougan E. K."/>
            <person name="Rhodes N."/>
            <person name="Thang M."/>
            <person name="Chan C."/>
        </authorList>
    </citation>
    <scope>NUCLEOTIDE SEQUENCE</scope>
</reference>
<evidence type="ECO:0000256" key="5">
    <source>
        <dbReference type="ARBA" id="ARBA00023180"/>
    </source>
</evidence>
<feature type="chain" id="PRO_5032531746" evidence="6">
    <location>
        <begin position="18"/>
        <end position="669"/>
    </location>
</feature>